<evidence type="ECO:0000313" key="3">
    <source>
        <dbReference type="Proteomes" id="UP001176961"/>
    </source>
</evidence>
<evidence type="ECO:0000256" key="1">
    <source>
        <dbReference type="SAM" id="MobiDB-lite"/>
    </source>
</evidence>
<gene>
    <name evidence="2" type="ORF">CYNAS_LOCUS8679</name>
</gene>
<dbReference type="EMBL" id="CATQJL010000223">
    <property type="protein sequence ID" value="CAJ0596696.1"/>
    <property type="molecule type" value="Genomic_DNA"/>
</dbReference>
<keyword evidence="3" id="KW-1185">Reference proteome</keyword>
<protein>
    <submittedName>
        <fullName evidence="2">Uncharacterized protein</fullName>
    </submittedName>
</protein>
<feature type="compositionally biased region" description="Basic residues" evidence="1">
    <location>
        <begin position="24"/>
        <end position="42"/>
    </location>
</feature>
<proteinExistence type="predicted"/>
<feature type="region of interest" description="Disordered" evidence="1">
    <location>
        <begin position="180"/>
        <end position="200"/>
    </location>
</feature>
<feature type="compositionally biased region" description="Basic residues" evidence="1">
    <location>
        <begin position="344"/>
        <end position="353"/>
    </location>
</feature>
<evidence type="ECO:0000313" key="2">
    <source>
        <dbReference type="EMBL" id="CAJ0596696.1"/>
    </source>
</evidence>
<accession>A0AA36GR80</accession>
<dbReference type="Proteomes" id="UP001176961">
    <property type="component" value="Unassembled WGS sequence"/>
</dbReference>
<sequence length="428" mass="47919">MSNKNLDDGCPSTSTAIKKNAAKDKKRCSLRKGKLRKRHSTRTIKTGKPIIPPKPQLLSSGKPIVSAESQASHSKPGKPAIPPKPCLSKSKAARPIIAPKPRIAAWESGRPIIQLKRQVSSNAPEANIRPMPPVTQMCPIAVLTPMGFLIPRNFPSAVLMNQAVTFAEDEQIHPDDPVQVGSSGPVAQTHDFHKRTNDSNISDELQRQLTDLFTSMCQIQDSAEVADHIETEDFGFPSVFKHTKDSTVMQNSRLALALKNILLEVQVIQSEAPEMMEMLEKKNGEHKEDERGVRAISARFGTASKAGESNNLTVPSTDQNRQSLGNLMRVHPVLRQLRKLRRWRQQNRRKQRRKVEGNQAKSRERIGRTWGQAWQKKSSALANLSKRKPMMQWKQTQDRTAAKQLAAMLSIKRNQTKAMILCIDRSTI</sequence>
<feature type="compositionally biased region" description="Polar residues" evidence="1">
    <location>
        <begin position="307"/>
        <end position="322"/>
    </location>
</feature>
<dbReference type="AlphaFoldDB" id="A0AA36GR80"/>
<reference evidence="2" key="1">
    <citation type="submission" date="2023-07" db="EMBL/GenBank/DDBJ databases">
        <authorList>
            <consortium name="CYATHOMIX"/>
        </authorList>
    </citation>
    <scope>NUCLEOTIDE SEQUENCE</scope>
    <source>
        <strain evidence="2">N/A</strain>
    </source>
</reference>
<organism evidence="2 3">
    <name type="scientific">Cylicocyclus nassatus</name>
    <name type="common">Nematode worm</name>
    <dbReference type="NCBI Taxonomy" id="53992"/>
    <lineage>
        <taxon>Eukaryota</taxon>
        <taxon>Metazoa</taxon>
        <taxon>Ecdysozoa</taxon>
        <taxon>Nematoda</taxon>
        <taxon>Chromadorea</taxon>
        <taxon>Rhabditida</taxon>
        <taxon>Rhabditina</taxon>
        <taxon>Rhabditomorpha</taxon>
        <taxon>Strongyloidea</taxon>
        <taxon>Strongylidae</taxon>
        <taxon>Cylicocyclus</taxon>
    </lineage>
</organism>
<feature type="region of interest" description="Disordered" evidence="1">
    <location>
        <begin position="301"/>
        <end position="322"/>
    </location>
</feature>
<feature type="region of interest" description="Disordered" evidence="1">
    <location>
        <begin position="344"/>
        <end position="371"/>
    </location>
</feature>
<comment type="caution">
    <text evidence="2">The sequence shown here is derived from an EMBL/GenBank/DDBJ whole genome shotgun (WGS) entry which is preliminary data.</text>
</comment>
<name>A0AA36GR80_CYLNA</name>
<feature type="region of interest" description="Disordered" evidence="1">
    <location>
        <begin position="1"/>
        <end position="88"/>
    </location>
</feature>